<name>A0ACC0E035_9BASI</name>
<comment type="caution">
    <text evidence="1">The sequence shown here is derived from an EMBL/GenBank/DDBJ whole genome shotgun (WGS) entry which is preliminary data.</text>
</comment>
<dbReference type="Proteomes" id="UP001060170">
    <property type="component" value="Chromosome 12"/>
</dbReference>
<reference evidence="2" key="2">
    <citation type="journal article" date="2018" name="Mol. Plant Microbe Interact.">
        <title>Genome sequence resources for the wheat stripe rust pathogen (Puccinia striiformis f. sp. tritici) and the barley stripe rust pathogen (Puccinia striiformis f. sp. hordei).</title>
        <authorList>
            <person name="Xia C."/>
            <person name="Wang M."/>
            <person name="Yin C."/>
            <person name="Cornejo O.E."/>
            <person name="Hulbert S.H."/>
            <person name="Chen X."/>
        </authorList>
    </citation>
    <scope>NUCLEOTIDE SEQUENCE [LARGE SCALE GENOMIC DNA]</scope>
    <source>
        <strain evidence="2">93-210</strain>
    </source>
</reference>
<sequence length="455" mass="50222">MADLSIAPLTGGHGLPAYHQVISDHPSATKQNVPAVKNAKKQTPKKKSSKKQANPPSELGDGQDDNNVGDDNDESETVACVVNFKFFVPDRADNQKKSWLPISPQKAFIINLKTLPESDATTYEQFLDLVAKACEDRVLNTGSIVAAHMKTGKPVIEWKVSIPRIPGFMKEDDYILDDIDSYKLWMSTVADHGSAKTSLSLQMTNPSKVAKLAHQAQVLAKMALRKKTAKDKADARAAKLTKRKAAHPDDDDQMLDHGEEEEEEEEEDDDGDDVKLYMRQIHKKNSANVLYERHLPVYVHPGNPAKYVVLTHTVMQEWGRALATQKDGVTDMIPPSGFKYKTIPANSEKLKAILAAKDNNAISTQNDPTETHVSPPRVATINEYIDFLGYKGGRADEIIKTLINNDLQTYQIFASPNLDHAALRGLDGMTLGLVTKLCDGVSPFEEHLFNENGGS</sequence>
<organism evidence="1 2">
    <name type="scientific">Puccinia striiformis f. sp. tritici</name>
    <dbReference type="NCBI Taxonomy" id="168172"/>
    <lineage>
        <taxon>Eukaryota</taxon>
        <taxon>Fungi</taxon>
        <taxon>Dikarya</taxon>
        <taxon>Basidiomycota</taxon>
        <taxon>Pucciniomycotina</taxon>
        <taxon>Pucciniomycetes</taxon>
        <taxon>Pucciniales</taxon>
        <taxon>Pucciniaceae</taxon>
        <taxon>Puccinia</taxon>
    </lineage>
</organism>
<proteinExistence type="predicted"/>
<reference evidence="1 2" key="3">
    <citation type="journal article" date="2022" name="Microbiol. Spectr.">
        <title>Folding features and dynamics of 3D genome architecture in plant fungal pathogens.</title>
        <authorList>
            <person name="Xia C."/>
        </authorList>
    </citation>
    <scope>NUCLEOTIDE SEQUENCE [LARGE SCALE GENOMIC DNA]</scope>
    <source>
        <strain evidence="1 2">93-210</strain>
    </source>
</reference>
<gene>
    <name evidence="1" type="ORF">MJO28_012502</name>
</gene>
<evidence type="ECO:0000313" key="1">
    <source>
        <dbReference type="EMBL" id="KAI7942475.1"/>
    </source>
</evidence>
<accession>A0ACC0E035</accession>
<reference evidence="2" key="1">
    <citation type="journal article" date="2018" name="BMC Genomics">
        <title>Genomic insights into host adaptation between the wheat stripe rust pathogen (Puccinia striiformis f. sp. tritici) and the barley stripe rust pathogen (Puccinia striiformis f. sp. hordei).</title>
        <authorList>
            <person name="Xia C."/>
            <person name="Wang M."/>
            <person name="Yin C."/>
            <person name="Cornejo O.E."/>
            <person name="Hulbert S.H."/>
            <person name="Chen X."/>
        </authorList>
    </citation>
    <scope>NUCLEOTIDE SEQUENCE [LARGE SCALE GENOMIC DNA]</scope>
    <source>
        <strain evidence="2">93-210</strain>
    </source>
</reference>
<evidence type="ECO:0000313" key="2">
    <source>
        <dbReference type="Proteomes" id="UP001060170"/>
    </source>
</evidence>
<dbReference type="EMBL" id="CM045876">
    <property type="protein sequence ID" value="KAI7942475.1"/>
    <property type="molecule type" value="Genomic_DNA"/>
</dbReference>
<keyword evidence="2" id="KW-1185">Reference proteome</keyword>
<protein>
    <submittedName>
        <fullName evidence="1">Uncharacterized protein</fullName>
    </submittedName>
</protein>